<reference evidence="1" key="1">
    <citation type="submission" date="2022-11" db="EMBL/GenBank/DDBJ databases">
        <title>Genome Sequence of Nemania bipapillata.</title>
        <authorList>
            <person name="Buettner E."/>
        </authorList>
    </citation>
    <scope>NUCLEOTIDE SEQUENCE</scope>
    <source>
        <strain evidence="1">CP14</strain>
    </source>
</reference>
<protein>
    <submittedName>
        <fullName evidence="1">Uncharacterized protein</fullName>
    </submittedName>
</protein>
<organism evidence="1 2">
    <name type="scientific">Nemania bipapillata</name>
    <dbReference type="NCBI Taxonomy" id="110536"/>
    <lineage>
        <taxon>Eukaryota</taxon>
        <taxon>Fungi</taxon>
        <taxon>Dikarya</taxon>
        <taxon>Ascomycota</taxon>
        <taxon>Pezizomycotina</taxon>
        <taxon>Sordariomycetes</taxon>
        <taxon>Xylariomycetidae</taxon>
        <taxon>Xylariales</taxon>
        <taxon>Xylariaceae</taxon>
        <taxon>Nemania</taxon>
    </lineage>
</organism>
<evidence type="ECO:0000313" key="2">
    <source>
        <dbReference type="Proteomes" id="UP001153334"/>
    </source>
</evidence>
<accession>A0ACC2I0N1</accession>
<sequence>MSNNTSISINTSISSISSNNHRCHHFSSDKSNISHNVWTGNRCPLQFLSPHPHHLTRLSSLILNLNLNPNFNLNLLNNNFNNNNSNIITYRNMSTHLLCLTHLIFRRILYRTTSIGLPLPNRFTDLKYCMHFLQVQLLFSQHKEKAALIAVDARIRDAEVVKHTHWVYAFRFLKTSFYLQSPNPTEAHALENLRAITVLASQRGDRPIFAVASLLEALSHLRVMKDDAIARIQACIAQASKYQLEDLACSLQQKSPQMISQKLKALQDKMDASLKYANWSFQDRQLLLPIHKQASNQPIISPDTSSIIRPGEDSDGYDYIVMSFWSKLEAFTTTYTYSGLALLYQQPRSDKKLFSLWEEALSQLKKNRAKIRGFAHSLEDAVQQVDWETEATCYLHILRGLHLATSTKWDEVKYCVTQLETLVSPTYGSTVILYSMYLAGVYHQGTGNLEAAINVYSHPNFSLDVDEARGGHHKPAEFEVALLATFNLIWIMQDPHYRNDQRTQELLEQIRPLCVDHPNMEIRTAYNLVMAAIQTNPPVPMTGVKTHISTALSNAKNLADVHTLSIALNLMRAKLFQSIVGDQALKSAKAASTQAKRSGNTLWMSVADGMLSQSYEVQGAMLDAQKVWHDATHFANQALKTNRD</sequence>
<evidence type="ECO:0000313" key="1">
    <source>
        <dbReference type="EMBL" id="KAJ8108705.1"/>
    </source>
</evidence>
<keyword evidence="2" id="KW-1185">Reference proteome</keyword>
<dbReference type="EMBL" id="JAPESX010002232">
    <property type="protein sequence ID" value="KAJ8108705.1"/>
    <property type="molecule type" value="Genomic_DNA"/>
</dbReference>
<gene>
    <name evidence="1" type="ORF">ONZ43_g6346</name>
</gene>
<name>A0ACC2I0N1_9PEZI</name>
<dbReference type="Proteomes" id="UP001153334">
    <property type="component" value="Unassembled WGS sequence"/>
</dbReference>
<proteinExistence type="predicted"/>
<comment type="caution">
    <text evidence="1">The sequence shown here is derived from an EMBL/GenBank/DDBJ whole genome shotgun (WGS) entry which is preliminary data.</text>
</comment>